<protein>
    <recommendedName>
        <fullName evidence="2">prolyl oligopeptidase</fullName>
        <ecNumber evidence="2">3.4.21.26</ecNumber>
    </recommendedName>
</protein>
<accession>A0A1M5NC63</accession>
<dbReference type="InterPro" id="IPR023302">
    <property type="entry name" value="Pept_S9A_N"/>
</dbReference>
<feature type="compositionally biased region" description="Low complexity" evidence="6">
    <location>
        <begin position="699"/>
        <end position="708"/>
    </location>
</feature>
<dbReference type="EMBL" id="FQVN01000015">
    <property type="protein sequence ID" value="SHG87206.1"/>
    <property type="molecule type" value="Genomic_DNA"/>
</dbReference>
<dbReference type="Gene3D" id="2.130.10.120">
    <property type="entry name" value="Prolyl oligopeptidase, N-terminal domain"/>
    <property type="match status" value="1"/>
</dbReference>
<evidence type="ECO:0000256" key="1">
    <source>
        <dbReference type="ARBA" id="ARBA00001070"/>
    </source>
</evidence>
<dbReference type="Pfam" id="PF02897">
    <property type="entry name" value="Peptidase_S9_N"/>
    <property type="match status" value="1"/>
</dbReference>
<sequence length="708" mass="77590">MPDRFDYPLTPRRPRPNQIGGIDFDDPYQWLEADSPETLAWQWAQDRLTERHLRGGPAWETALATARRFHASTLDHHPPELYGRWWFREHVPPGGRLPVLDVAETPTGRGRRLLDLADLAPDGLATLLWQPSPNGRLLAYNVAGPTMAPVFQVIDSSTREPVVNGLPHTGHCRVTWLPDSRRFFVVIVDPTRPDGGTRVLLVRITGNCARPEIEPQALPPTFAARRITVCQDGRWALAHGPSRPYFQRDLRSSVSWRPFLRAVPGAFRGTVVGEEFVAVTDDRHPRGRVVAIPLQGGGLDRRRWRELVPPGESVLFSVTTIGPELVLAEHADGATRLRRIGLDGSARGEIPLPEPGMAWPGIGRENGLVAPAGAGCSFVFSSLTRAPAVYRYDYPTSALHRLTRPHAVVDDARVITATARGADGTPIPYKVVLRGELGRGPLPTIIGGYGALNIAWLPAYLSGLPAAWVHLGGVYVHAHLRGGGEYGADWWRAARRRTKQTTFDDLHAIATDLVQRGWTSTDQLGVVGTSLGALSPAVAATQRPGLYRACVATLPVLDLLRCREDRVTMADVVTADLGDPDNPEDAAAIHAYSPYHQVRPGVHYPAVLLDCGAVDRSCPAWHGRKMAAALQHATATRHPVLLRVRQAGHTLETTPEDRVFREAEQLAFLMTELGLRPSTPLSEPRRRAAARSARRRPRGSTTAPAPSP</sequence>
<dbReference type="OrthoDB" id="9801421at2"/>
<evidence type="ECO:0000256" key="4">
    <source>
        <dbReference type="ARBA" id="ARBA00022801"/>
    </source>
</evidence>
<keyword evidence="5" id="KW-0720">Serine protease</keyword>
<dbReference type="RefSeq" id="WP_073489615.1">
    <property type="nucleotide sequence ID" value="NZ_FQVN01000015.1"/>
</dbReference>
<comment type="catalytic activity">
    <reaction evidence="1">
        <text>Hydrolysis of Pro-|-Xaa &gt;&gt; Ala-|-Xaa in oligopeptides.</text>
        <dbReference type="EC" id="3.4.21.26"/>
    </reaction>
</comment>
<dbReference type="EC" id="3.4.21.26" evidence="2"/>
<proteinExistence type="predicted"/>
<feature type="domain" description="Peptidase S9A N-terminal" evidence="8">
    <location>
        <begin position="14"/>
        <end position="358"/>
    </location>
</feature>
<dbReference type="GO" id="GO:0004252">
    <property type="term" value="F:serine-type endopeptidase activity"/>
    <property type="evidence" value="ECO:0007669"/>
    <property type="project" value="UniProtKB-EC"/>
</dbReference>
<dbReference type="PANTHER" id="PTHR42881">
    <property type="entry name" value="PROLYL ENDOPEPTIDASE"/>
    <property type="match status" value="1"/>
</dbReference>
<dbReference type="GO" id="GO:0006508">
    <property type="term" value="P:proteolysis"/>
    <property type="evidence" value="ECO:0007669"/>
    <property type="project" value="UniProtKB-KW"/>
</dbReference>
<evidence type="ECO:0000256" key="6">
    <source>
        <dbReference type="SAM" id="MobiDB-lite"/>
    </source>
</evidence>
<dbReference type="AlphaFoldDB" id="A0A1M5NC63"/>
<dbReference type="Gene3D" id="3.40.50.1820">
    <property type="entry name" value="alpha/beta hydrolase"/>
    <property type="match status" value="1"/>
</dbReference>
<keyword evidence="3" id="KW-0645">Protease</keyword>
<evidence type="ECO:0000259" key="7">
    <source>
        <dbReference type="Pfam" id="PF00326"/>
    </source>
</evidence>
<dbReference type="PANTHER" id="PTHR42881:SF2">
    <property type="entry name" value="PROLYL ENDOPEPTIDASE"/>
    <property type="match status" value="1"/>
</dbReference>
<keyword evidence="10" id="KW-1185">Reference proteome</keyword>
<dbReference type="InterPro" id="IPR002470">
    <property type="entry name" value="Peptidase_S9A"/>
</dbReference>
<feature type="domain" description="Peptidase S9 prolyl oligopeptidase catalytic" evidence="7">
    <location>
        <begin position="468"/>
        <end position="674"/>
    </location>
</feature>
<name>A0A1M5NC63_STRHI</name>
<dbReference type="InterPro" id="IPR051167">
    <property type="entry name" value="Prolyl_oligopep/macrocyclase"/>
</dbReference>
<evidence type="ECO:0000256" key="2">
    <source>
        <dbReference type="ARBA" id="ARBA00011897"/>
    </source>
</evidence>
<dbReference type="PRINTS" id="PR00862">
    <property type="entry name" value="PROLIGOPTASE"/>
</dbReference>
<feature type="region of interest" description="Disordered" evidence="6">
    <location>
        <begin position="676"/>
        <end position="708"/>
    </location>
</feature>
<feature type="compositionally biased region" description="Basic residues" evidence="6">
    <location>
        <begin position="687"/>
        <end position="698"/>
    </location>
</feature>
<dbReference type="InterPro" id="IPR029058">
    <property type="entry name" value="AB_hydrolase_fold"/>
</dbReference>
<keyword evidence="4" id="KW-0378">Hydrolase</keyword>
<dbReference type="Pfam" id="PF00326">
    <property type="entry name" value="Peptidase_S9"/>
    <property type="match status" value="1"/>
</dbReference>
<dbReference type="InterPro" id="IPR001375">
    <property type="entry name" value="Peptidase_S9_cat"/>
</dbReference>
<evidence type="ECO:0000313" key="10">
    <source>
        <dbReference type="Proteomes" id="UP000184501"/>
    </source>
</evidence>
<reference evidence="9 10" key="1">
    <citation type="submission" date="2016-11" db="EMBL/GenBank/DDBJ databases">
        <authorList>
            <person name="Jaros S."/>
            <person name="Januszkiewicz K."/>
            <person name="Wedrychowicz H."/>
        </authorList>
    </citation>
    <scope>NUCLEOTIDE SEQUENCE [LARGE SCALE GENOMIC DNA]</scope>
    <source>
        <strain evidence="9 10">DSM 44523</strain>
    </source>
</reference>
<dbReference type="SUPFAM" id="SSF50993">
    <property type="entry name" value="Peptidase/esterase 'gauge' domain"/>
    <property type="match status" value="1"/>
</dbReference>
<gene>
    <name evidence="9" type="ORF">SAMN05444320_11588</name>
</gene>
<dbReference type="STRING" id="2017.SAMN05444320_11588"/>
<evidence type="ECO:0000313" key="9">
    <source>
        <dbReference type="EMBL" id="SHG87206.1"/>
    </source>
</evidence>
<dbReference type="SUPFAM" id="SSF53474">
    <property type="entry name" value="alpha/beta-Hydrolases"/>
    <property type="match status" value="1"/>
</dbReference>
<organism evidence="9 10">
    <name type="scientific">Streptoalloteichus hindustanus</name>
    <dbReference type="NCBI Taxonomy" id="2017"/>
    <lineage>
        <taxon>Bacteria</taxon>
        <taxon>Bacillati</taxon>
        <taxon>Actinomycetota</taxon>
        <taxon>Actinomycetes</taxon>
        <taxon>Pseudonocardiales</taxon>
        <taxon>Pseudonocardiaceae</taxon>
        <taxon>Streptoalloteichus</taxon>
    </lineage>
</organism>
<dbReference type="GO" id="GO:0005829">
    <property type="term" value="C:cytosol"/>
    <property type="evidence" value="ECO:0007669"/>
    <property type="project" value="TreeGrafter"/>
</dbReference>
<dbReference type="GO" id="GO:0070012">
    <property type="term" value="F:oligopeptidase activity"/>
    <property type="evidence" value="ECO:0007669"/>
    <property type="project" value="TreeGrafter"/>
</dbReference>
<evidence type="ECO:0000256" key="3">
    <source>
        <dbReference type="ARBA" id="ARBA00022670"/>
    </source>
</evidence>
<evidence type="ECO:0000256" key="5">
    <source>
        <dbReference type="ARBA" id="ARBA00022825"/>
    </source>
</evidence>
<dbReference type="Proteomes" id="UP000184501">
    <property type="component" value="Unassembled WGS sequence"/>
</dbReference>
<evidence type="ECO:0000259" key="8">
    <source>
        <dbReference type="Pfam" id="PF02897"/>
    </source>
</evidence>